<feature type="domain" description="PI3K/PI4K catalytic" evidence="15">
    <location>
        <begin position="3566"/>
        <end position="3885"/>
    </location>
</feature>
<dbReference type="Pfam" id="PF08163">
    <property type="entry name" value="DNAPKcs_CC3"/>
    <property type="match status" value="1"/>
</dbReference>
<evidence type="ECO:0000259" key="15">
    <source>
        <dbReference type="PROSITE" id="PS50290"/>
    </source>
</evidence>
<evidence type="ECO:0000256" key="12">
    <source>
        <dbReference type="ARBA" id="ARBA00023204"/>
    </source>
</evidence>
<dbReference type="SMART" id="SM01344">
    <property type="entry name" value="NUC194"/>
    <property type="match status" value="1"/>
</dbReference>
<evidence type="ECO:0000256" key="6">
    <source>
        <dbReference type="ARBA" id="ARBA00022553"/>
    </source>
</evidence>
<evidence type="ECO:0000256" key="14">
    <source>
        <dbReference type="SAM" id="MobiDB-lite"/>
    </source>
</evidence>
<evidence type="ECO:0000256" key="8">
    <source>
        <dbReference type="ARBA" id="ARBA00022741"/>
    </source>
</evidence>
<evidence type="ECO:0000256" key="3">
    <source>
        <dbReference type="ARBA" id="ARBA00012513"/>
    </source>
</evidence>
<dbReference type="Gene3D" id="1.10.1070.11">
    <property type="entry name" value="Phosphatidylinositol 3-/4-kinase, catalytic domain"/>
    <property type="match status" value="1"/>
</dbReference>
<comment type="caution">
    <text evidence="18">The sequence shown here is derived from an EMBL/GenBank/DDBJ whole genome shotgun (WGS) entry which is preliminary data.</text>
</comment>
<dbReference type="GO" id="GO:0000723">
    <property type="term" value="P:telomere maintenance"/>
    <property type="evidence" value="ECO:0007669"/>
    <property type="project" value="TreeGrafter"/>
</dbReference>
<dbReference type="SMART" id="SM00146">
    <property type="entry name" value="PI3Kc"/>
    <property type="match status" value="1"/>
</dbReference>
<dbReference type="Gene3D" id="3.30.1010.10">
    <property type="entry name" value="Phosphatidylinositol 3-kinase Catalytic Subunit, Chain A, domain 4"/>
    <property type="match status" value="1"/>
</dbReference>
<evidence type="ECO:0000256" key="4">
    <source>
        <dbReference type="ARBA" id="ARBA00018077"/>
    </source>
</evidence>
<dbReference type="InterPro" id="IPR003152">
    <property type="entry name" value="FATC_dom"/>
</dbReference>
<evidence type="ECO:0000313" key="18">
    <source>
        <dbReference type="EMBL" id="KAI6646753.1"/>
    </source>
</evidence>
<dbReference type="InterPro" id="IPR016024">
    <property type="entry name" value="ARM-type_fold"/>
</dbReference>
<evidence type="ECO:0000256" key="2">
    <source>
        <dbReference type="ARBA" id="ARBA00011031"/>
    </source>
</evidence>
<dbReference type="InterPro" id="IPR011009">
    <property type="entry name" value="Kinase-like_dom_sf"/>
</dbReference>
<keyword evidence="5" id="KW-0723">Serine/threonine-protein kinase</keyword>
<dbReference type="InterPro" id="IPR036940">
    <property type="entry name" value="PI3/4_kinase_cat_sf"/>
</dbReference>
<keyword evidence="10 18" id="KW-0418">Kinase</keyword>
<dbReference type="SUPFAM" id="SSF56112">
    <property type="entry name" value="Protein kinase-like (PK-like)"/>
    <property type="match status" value="1"/>
</dbReference>
<feature type="domain" description="FATC" evidence="17">
    <location>
        <begin position="3925"/>
        <end position="3957"/>
    </location>
</feature>
<dbReference type="InterPro" id="IPR045581">
    <property type="entry name" value="DNAPKcs_CC5"/>
</dbReference>
<accession>A0AAV7JD80</accession>
<dbReference type="SMART" id="SM01343">
    <property type="entry name" value="FATC"/>
    <property type="match status" value="1"/>
</dbReference>
<evidence type="ECO:0000259" key="16">
    <source>
        <dbReference type="PROSITE" id="PS51189"/>
    </source>
</evidence>
<dbReference type="InterPro" id="IPR012582">
    <property type="entry name" value="DNAPKcs_CC3"/>
</dbReference>
<reference evidence="18 19" key="1">
    <citation type="journal article" date="2023" name="BMC Biol.">
        <title>The compact genome of the sponge Oopsacas minuta (Hexactinellida) is lacking key metazoan core genes.</title>
        <authorList>
            <person name="Santini S."/>
            <person name="Schenkelaars Q."/>
            <person name="Jourda C."/>
            <person name="Duchesne M."/>
            <person name="Belahbib H."/>
            <person name="Rocher C."/>
            <person name="Selva M."/>
            <person name="Riesgo A."/>
            <person name="Vervoort M."/>
            <person name="Leys S.P."/>
            <person name="Kodjabachian L."/>
            <person name="Le Bivic A."/>
            <person name="Borchiellini C."/>
            <person name="Claverie J.M."/>
            <person name="Renard E."/>
        </authorList>
    </citation>
    <scope>NUCLEOTIDE SEQUENCE [LARGE SCALE GENOMIC DNA]</scope>
    <source>
        <strain evidence="18">SPO-2</strain>
    </source>
</reference>
<dbReference type="GO" id="GO:0005524">
    <property type="term" value="F:ATP binding"/>
    <property type="evidence" value="ECO:0007669"/>
    <property type="project" value="UniProtKB-KW"/>
</dbReference>
<keyword evidence="13" id="KW-0539">Nucleus</keyword>
<keyword evidence="9" id="KW-0227">DNA damage</keyword>
<dbReference type="PANTHER" id="PTHR11139">
    <property type="entry name" value="ATAXIA TELANGIECTASIA MUTATED ATM -RELATED"/>
    <property type="match status" value="1"/>
</dbReference>
<dbReference type="InterPro" id="IPR050517">
    <property type="entry name" value="DDR_Repair_Kinase"/>
</dbReference>
<dbReference type="GO" id="GO:0004677">
    <property type="term" value="F:DNA-dependent protein kinase activity"/>
    <property type="evidence" value="ECO:0007669"/>
    <property type="project" value="InterPro"/>
</dbReference>
<dbReference type="PROSITE" id="PS51189">
    <property type="entry name" value="FAT"/>
    <property type="match status" value="1"/>
</dbReference>
<dbReference type="EC" id="2.7.11.1" evidence="3"/>
<dbReference type="InterPro" id="IPR037706">
    <property type="entry name" value="DNA-PK_dom"/>
</dbReference>
<comment type="similarity">
    <text evidence="2">Belongs to the PI3/PI4-kinase family.</text>
</comment>
<dbReference type="PROSITE" id="PS00915">
    <property type="entry name" value="PI3_4_KINASE_1"/>
    <property type="match status" value="1"/>
</dbReference>
<keyword evidence="6" id="KW-0597">Phosphoprotein</keyword>
<dbReference type="InterPro" id="IPR000403">
    <property type="entry name" value="PI3/4_kinase_cat_dom"/>
</dbReference>
<organism evidence="18 19">
    <name type="scientific">Oopsacas minuta</name>
    <dbReference type="NCBI Taxonomy" id="111878"/>
    <lineage>
        <taxon>Eukaryota</taxon>
        <taxon>Metazoa</taxon>
        <taxon>Porifera</taxon>
        <taxon>Hexactinellida</taxon>
        <taxon>Hexasterophora</taxon>
        <taxon>Lyssacinosida</taxon>
        <taxon>Leucopsacidae</taxon>
        <taxon>Oopsacas</taxon>
    </lineage>
</organism>
<evidence type="ECO:0000256" key="13">
    <source>
        <dbReference type="ARBA" id="ARBA00023242"/>
    </source>
</evidence>
<evidence type="ECO:0000256" key="9">
    <source>
        <dbReference type="ARBA" id="ARBA00022763"/>
    </source>
</evidence>
<name>A0AAV7JD80_9METZ</name>
<proteinExistence type="inferred from homology"/>
<keyword evidence="11" id="KW-0067">ATP-binding</keyword>
<dbReference type="FunFam" id="3.30.1010.10:FF:000013">
    <property type="entry name" value="Protein kinase, DNA-activated, catalytic subunit"/>
    <property type="match status" value="1"/>
</dbReference>
<dbReference type="Pfam" id="PF19704">
    <property type="entry name" value="DNAPKcs_CC5"/>
    <property type="match status" value="1"/>
</dbReference>
<gene>
    <name evidence="18" type="ORF">LOD99_12873</name>
</gene>
<dbReference type="Pfam" id="PF20500">
    <property type="entry name" value="DNA-PKcs_N"/>
    <property type="match status" value="1"/>
</dbReference>
<dbReference type="Proteomes" id="UP001165289">
    <property type="component" value="Unassembled WGS sequence"/>
</dbReference>
<evidence type="ECO:0000256" key="7">
    <source>
        <dbReference type="ARBA" id="ARBA00022679"/>
    </source>
</evidence>
<feature type="domain" description="FAT" evidence="16">
    <location>
        <begin position="2709"/>
        <end position="3362"/>
    </location>
</feature>
<dbReference type="EMBL" id="JAKMXF010000354">
    <property type="protein sequence ID" value="KAI6646753.1"/>
    <property type="molecule type" value="Genomic_DNA"/>
</dbReference>
<dbReference type="Pfam" id="PF02260">
    <property type="entry name" value="FATC"/>
    <property type="match status" value="1"/>
</dbReference>
<dbReference type="PANTHER" id="PTHR11139:SF68">
    <property type="entry name" value="DNA-DEPENDENT PROTEIN KINASE CATALYTIC SUBUNIT"/>
    <property type="match status" value="1"/>
</dbReference>
<sequence length="3957" mass="450572">MISLDLLLVLLDKKLPLGPQERVQHLLDRCLNTALHESTKLSSGARGSLYELLGKLAECYYLLATTIEDRLVTLFLGVLKSQMDSKKGPDMPVIAGCLRGLTHYLRSFSKSAEEGSRYAKDIYSYARKAADPQVPLTRYEVQRAGLKLLAQHGAQFRPFLVADYQATFLFLLQLLDHNNKELKHDGLSALESFLYQISQHFLEAPDTDQALCKSLLMYFIKQFRNILHDLSSSTKKVGISVRGYGYFASACSHFLKPKEVETLVNEIVRRSDKLLIIQNEDSASERVYQLPSFLEAFASIAKELGCVNQSFGTCLEQLIIMLFEFFPRIIPKHQKPAFTSLSRALLSLISSQTMLKKLLQNIIYQGLLFTCTHALPSQILPLEATSEPENEGDLLLPARDSTYQDFLPLWLNLIDPQRTPTVAVLLLDFPNAEGMYRVIYDEVIHAILLILDKLDLSTESTTSTQDSELTNSLDDLTTLQPKNPNEYQFFLNLVDFTGELLPSAQLEMFSHWVLPFGRMLIILSHTYPHVSGFLKLLTTCMSVCRKLKYFDNEDRMEIEQETLHFDAFILFKKFLSEQLLTLSQLKGEMLAASLHLILSFPIQIVERDFPAVIPAIKKAFEVGLSHLPLAETALDTLEEWLLTLQSDVILKHIPDILPALNDYLTTSADAGAESLSNERALITALSGSKRFSKMSAKQLRTADTKSEVRDLSSQLSKIRHRIVLFLGSLGGQTNSFLISRGPNPHLISWDTSLHLKYMIPFQDIKPVIYLDPFLPRVIDLALHSSDRQSKVCACELLHAITIYMIGYSATQPDTVKKRSPQRRLYSHIFPAMLKLGCDVEEVSVQLFRPLTLQTIHWFTGNKTFESPDTIELLNAILSGLEDTSNTALRDFSAVCVKEFLAWSIKQTSKKQQEQSSGNAKSLLKRLYSMALHPNAFRRLGAALAFNKLYTVFREEAVLVNIFTIETLITYLSSLRQSHRDSEFLGIQTEIQKVISHLERIIHAKRTQFNQVSKDRKTPKGLKVATLHGIVSFALSNVGSTETAFRESCMHLFCEFSPLVSDSKTPVEWVEKEIIENEKGIGYFTTRFERGGSDSRGILKNSVLKGTQFSLRAVEIWLESLIAALDCYCWIFKKKLFTPTQLFTAKTEPNSMLFESIGFFCSSLAFSDIVACTTCFESTSTTSFTPRETDLFNNLRSLVVVKLIQLLSALLKNFSNHLHAIPLAFWSERLMTVVLVSILCPSKLGFNTGNLTLANKLSQYTMETCQAMMDCLSVEAKVVLAETTEKVLSSQEYDISQNLSIEEDNVSSLITLINGYIQLYNTGLYSQYEKTPSELPNRIINLVISLVTLTDNSVFVSLSPQQVTLAGLLVNFASKLGANKEEFLEKILSLNTNSTNGEVVYSLFSKHINQIILSDCYTHLSTILNANTSANNLVVLCLNSLLDYSIREKLDKRVDCKVNNDLVPSFLELWPSLKDWYSPKASQDSKTCFLTIFNKFTRLLSTNVFNEYPKSHCLLDSFAQLIGDADTLPTFRSQCLSLVPFFLAACMGKQEFRGKLKSALSDYIQSNFPLYSTELAVGSTAREEYITAIDRMLAAMGSNPDSTLMLEVLLPVVCRQEKHIYGVTILGAYQDFIEKASPLIAKNALDLYFQIYSDEGSYNDTTRKSAALGFTIPMLTYASDACFREFYESHIVSLMKIVEGKPCRQSDPHFQSQLISKLCAFEFIEKLYIRLPCNDLSSMDSKLNTLYCNGTPKNGKELTQAATKSAHAAKSEDHRGESFNVIRLEYHQSAYKLICSIITCTQTKMAFYSTFLFKEDIIKGSMLWDNIINTDVNLVFPVMLDNPMEQSHKLTTIRSNFKSGSADNTPPMSPPPVDKYLSSLYLSQTSSSLVSDLSQYDFSMSSSFFSFKKRLRYQHKPKPQGMYVVSEEKLELDYINRNPCMHAILRVLDYMEHNKINPDPPSNPSSPSDLPQWMLILHTKLTEGSTHTNIRLFIAKIVINRPQVFQPYARLWTEPLVQIILLQCNENKGMNYFIVDLTVTVLSWAQTYVFEDTFLASKLLEGLMTNTHTEERSVLRNNLSIVRTLVECWKKNLNMPYSVMQGYFSNRNLNGKMQRTGVQLMGIVLANDIPPYGEIYVSEAKFYESFLYCIEHRLKEVYAPAAEVTGMLLKFIKEAGKFDIDLLTKWTEERMSGILSAQNQPTKFVECLYKIHINFPEFCDRFLNRILFLLPSLKDDARNFVIDIITSRADSVADLKMQLKTKDFYSILRVKDSKTQISAIRLALKIVPCMDEIEFSALIDTLEYIYPNTSSESREMCYEFMMALFDQKADQEKSTVRDRAKSFLLRGLLDSSESNRLKVFAFWNNEAHLPSETVQRLIQILSLLYSEATEDQFLSYSTNFFLELASRSPDYLLEMFHHPLAECKFEAQKLLDYSYSYRQSGFLPLFANTLPSLMASQSQVQSQDPQPMETETSEAGELRSTIQPIAFTPTLDPGTQSEHKYNWLAPSLQSQQLFNPTIMDTDSESSLLFTGFKIPKRMKQIGSSGVATLSTDSPSHPVMQLKRRFLKSQQSSTVFYQKQSVRKRKLREEYFKFQKASRGNKVVMYRQYRTGDLPDIQIKNSELIRPLQALAQRDDKIARLLFSTLFTSIFSDLNKYLSVHEIDVTKKKVQVTINGILKTTQRYSPTFIASIMDISLKQDSSLHFYLEPTLVSTSCLVSCQQLAGIMVLENQLLQGAGECTESSRGSKRSKGAMQAPTEETSIWIELGRLYKSIEDFDTLRGIFGSQIGTQELTKRGIEAEETNNYLGAYKIYKNALEHAEEGTASQEEQDLWEDSLMGCLENLGKWKELESNILSSMSEEDDPYTDLMQVWNDDYYVERHLPRLMKTKVKLQIAGRKDNSFDQFIKNSFQNDLHRSILETHYSEQLALYYLVKNNVDRAKHYVQYTVQNFAQVWSSLPDFQPYSKAGKLQTLQRLVEMNEFINFVSDRENYLNTDNLDRLLRRWHNRLPDKKMDPLSVWSDVITNRSFYLQTILEKYEISEKIDLVESQLTNEVLSSYLSIAEAASTQANFSLAAHFIKQVEGQTDSSAFLKVRCAHITADMCLRRERAQVVPSTEDVSQIVANLGYLQEIKTQYVSTLSEDLLLSSHHHMVEGHQTKRIAELLQEPEGGHLIGSLLTDSFQALKNYLGYIELTTGENPNQIAKKLYMKSLAAFKQAVTDSTNFFKASGEKGSFSIIDSMLAMAKFCDNCLRKEEEGTPTRLDLKQFPSVISNYLLRAMQYGSLEARQLFPRLLQLIDTHPEIRDDFIKKSRVVPNWMFIQWLSQLVSILDKPEGAAVFNILISVATNYPQALYYPLKVSASQYKFPSTPDGNRLQRSVASLQARVDNPVLTMFCAALEQLTNPELVWRDLIEQELSLVMERATSQRDKKMLVTIWDEIKGKLIEEDSQQSTGSDAGSLCGNTPKEWGQRYKAFSKEFGNKILQMFGNQGEKLYSMTSKDFTANKGKIYDLMKTSLFKSQGSSNLKEYSPWLANFHKEDYHKHIEVPGQYDGLSRPRPESHACIASFDSRILVLSSLRKPKRITVRADNEREYSFLIKGGEDLRQDQRIEQLFSIMNQILDQDQACAQRNMRLRTYQVIPMTTRLGVLEWMDNTSPLKEFLKDSATEQDTKAMEQVMQTHVSWVDKFGKYKGMYQKATRTQAIEEYNKKVGNMPWDLLRRSLYRVSSCPEAFLVLRTHFVQSLSSVNICQYIIGIGDRHLSNFMVDLKTGRLIGIDFGHAFGSATQFLPYPELMPFRLTPQFASLMFPHKDSGLLRSCMQHALRSLRESPELLLSTMDIFVKEPSLDWQQNARAQAKKQGENVNIEDKFPKQKVDTARQKLLGYNPAYVMLTDLKLGHEKSVEFSALKRILMGESRDNIRARVGEKCSSVNEQIACLIDHATDPNILGRTWHGWEPWV</sequence>
<dbReference type="InterPro" id="IPR046803">
    <property type="entry name" value="DNAPKcs_CC1-2"/>
</dbReference>
<keyword evidence="8" id="KW-0547">Nucleotide-binding</keyword>
<evidence type="ECO:0000256" key="1">
    <source>
        <dbReference type="ARBA" id="ARBA00004604"/>
    </source>
</evidence>
<dbReference type="PROSITE" id="PS50290">
    <property type="entry name" value="PI3_4_KINASE_3"/>
    <property type="match status" value="1"/>
</dbReference>
<protein>
    <recommendedName>
        <fullName evidence="4">DNA-dependent protein kinase catalytic subunit</fullName>
        <ecNumber evidence="3">2.7.11.1</ecNumber>
    </recommendedName>
</protein>
<evidence type="ECO:0000256" key="5">
    <source>
        <dbReference type="ARBA" id="ARBA00022527"/>
    </source>
</evidence>
<dbReference type="InterPro" id="IPR018936">
    <property type="entry name" value="PI3/4_kinase_CS"/>
</dbReference>
<keyword evidence="19" id="KW-1185">Reference proteome</keyword>
<dbReference type="InterPro" id="IPR046804">
    <property type="entry name" value="DNA-PKcs_N"/>
</dbReference>
<evidence type="ECO:0000256" key="10">
    <source>
        <dbReference type="ARBA" id="ARBA00022777"/>
    </source>
</evidence>
<dbReference type="Pfam" id="PF00454">
    <property type="entry name" value="PI3_PI4_kinase"/>
    <property type="match status" value="1"/>
</dbReference>
<evidence type="ECO:0000313" key="19">
    <source>
        <dbReference type="Proteomes" id="UP001165289"/>
    </source>
</evidence>
<keyword evidence="7" id="KW-0808">Transferase</keyword>
<dbReference type="SUPFAM" id="SSF48371">
    <property type="entry name" value="ARM repeat"/>
    <property type="match status" value="3"/>
</dbReference>
<comment type="subcellular location">
    <subcellularLocation>
        <location evidence="1">Nucleus</location>
        <location evidence="1">Nucleolus</location>
    </subcellularLocation>
</comment>
<dbReference type="InterPro" id="IPR014009">
    <property type="entry name" value="PIK_FAT"/>
</dbReference>
<evidence type="ECO:0000256" key="11">
    <source>
        <dbReference type="ARBA" id="ARBA00022840"/>
    </source>
</evidence>
<dbReference type="GO" id="GO:0005730">
    <property type="term" value="C:nucleolus"/>
    <property type="evidence" value="ECO:0007669"/>
    <property type="project" value="UniProtKB-SubCell"/>
</dbReference>
<dbReference type="Pfam" id="PF20502">
    <property type="entry name" value="DNAPKcs_CC1-2"/>
    <property type="match status" value="1"/>
</dbReference>
<keyword evidence="12" id="KW-0234">DNA repair</keyword>
<feature type="region of interest" description="Disordered" evidence="14">
    <location>
        <begin position="2455"/>
        <end position="2478"/>
    </location>
</feature>
<evidence type="ECO:0000259" key="17">
    <source>
        <dbReference type="PROSITE" id="PS51190"/>
    </source>
</evidence>
<dbReference type="InterPro" id="IPR003151">
    <property type="entry name" value="PIK-rel_kinase_FAT"/>
</dbReference>
<dbReference type="PROSITE" id="PS51190">
    <property type="entry name" value="FATC"/>
    <property type="match status" value="1"/>
</dbReference>
<dbReference type="CDD" id="cd05172">
    <property type="entry name" value="PIKKc_DNA-PK"/>
    <property type="match status" value="1"/>
</dbReference>
<dbReference type="GO" id="GO:0006303">
    <property type="term" value="P:double-strand break repair via nonhomologous end joining"/>
    <property type="evidence" value="ECO:0007669"/>
    <property type="project" value="InterPro"/>
</dbReference>
<dbReference type="Pfam" id="PF02259">
    <property type="entry name" value="FAT"/>
    <property type="match status" value="1"/>
</dbReference>